<evidence type="ECO:0000313" key="1">
    <source>
        <dbReference type="EMBL" id="SMP79116.1"/>
    </source>
</evidence>
<comment type="caution">
    <text evidence="1">The sequence shown here is derived from an EMBL/GenBank/DDBJ whole genome shotgun (WGS) entry which is preliminary data.</text>
</comment>
<protein>
    <submittedName>
        <fullName evidence="1">Uncharacterized protein</fullName>
    </submittedName>
</protein>
<organism evidence="1 2">
    <name type="scientific">Neorhodopirellula lusitana</name>
    <dbReference type="NCBI Taxonomy" id="445327"/>
    <lineage>
        <taxon>Bacteria</taxon>
        <taxon>Pseudomonadati</taxon>
        <taxon>Planctomycetota</taxon>
        <taxon>Planctomycetia</taxon>
        <taxon>Pirellulales</taxon>
        <taxon>Pirellulaceae</taxon>
        <taxon>Neorhodopirellula</taxon>
    </lineage>
</organism>
<name>A0ABY1QU33_9BACT</name>
<dbReference type="EMBL" id="FXUG01000029">
    <property type="protein sequence ID" value="SMP79116.1"/>
    <property type="molecule type" value="Genomic_DNA"/>
</dbReference>
<dbReference type="Proteomes" id="UP001158067">
    <property type="component" value="Unassembled WGS sequence"/>
</dbReference>
<evidence type="ECO:0000313" key="2">
    <source>
        <dbReference type="Proteomes" id="UP001158067"/>
    </source>
</evidence>
<accession>A0ABY1QU33</accession>
<gene>
    <name evidence="1" type="ORF">SAMN06265222_12916</name>
</gene>
<keyword evidence="2" id="KW-1185">Reference proteome</keyword>
<proteinExistence type="predicted"/>
<reference evidence="1 2" key="1">
    <citation type="submission" date="2017-05" db="EMBL/GenBank/DDBJ databases">
        <authorList>
            <person name="Varghese N."/>
            <person name="Submissions S."/>
        </authorList>
    </citation>
    <scope>NUCLEOTIDE SEQUENCE [LARGE SCALE GENOMIC DNA]</scope>
    <source>
        <strain evidence="1 2">DSM 25457</strain>
    </source>
</reference>
<sequence length="47" mass="5215">MNMSGQSTCLTLSILSLASKEAFCQCKAKDYPHQLPNTFLFLCEIST</sequence>